<evidence type="ECO:0000256" key="4">
    <source>
        <dbReference type="ARBA" id="ARBA00012441"/>
    </source>
</evidence>
<proteinExistence type="inferred from homology"/>
<reference evidence="18 19" key="1">
    <citation type="submission" date="2019-09" db="EMBL/GenBank/DDBJ databases">
        <title>The hologenome of the rock-dwelling lichen Lasallia pustulata.</title>
        <authorList>
            <person name="Greshake Tzovaras B."/>
            <person name="Segers F."/>
            <person name="Bicker A."/>
            <person name="Dal Grande F."/>
            <person name="Otte J."/>
            <person name="Hankeln T."/>
            <person name="Schmitt I."/>
            <person name="Ebersberger I."/>
        </authorList>
    </citation>
    <scope>NUCLEOTIDE SEQUENCE [LARGE SCALE GENOMIC DNA]</scope>
    <source>
        <strain evidence="18">A1-1</strain>
    </source>
</reference>
<accession>A0A5M8PXB7</accession>
<protein>
    <recommendedName>
        <fullName evidence="5">Mitochondrial intermediate peptidase</fullName>
        <ecNumber evidence="4">3.4.24.59</ecNumber>
    </recommendedName>
    <alternativeName>
        <fullName evidence="14">Octapeptidyl aminopeptidase</fullName>
    </alternativeName>
</protein>
<dbReference type="GO" id="GO:0006518">
    <property type="term" value="P:peptide metabolic process"/>
    <property type="evidence" value="ECO:0007669"/>
    <property type="project" value="TreeGrafter"/>
</dbReference>
<keyword evidence="7 15" id="KW-0479">Metal-binding</keyword>
<dbReference type="AlphaFoldDB" id="A0A5M8PXB7"/>
<evidence type="ECO:0000259" key="17">
    <source>
        <dbReference type="Pfam" id="PF01432"/>
    </source>
</evidence>
<comment type="caution">
    <text evidence="18">The sequence shown here is derived from an EMBL/GenBank/DDBJ whole genome shotgun (WGS) entry which is preliminary data.</text>
</comment>
<evidence type="ECO:0000256" key="10">
    <source>
        <dbReference type="ARBA" id="ARBA00022946"/>
    </source>
</evidence>
<dbReference type="Gene3D" id="1.10.1370.10">
    <property type="entry name" value="Neurolysin, domain 3"/>
    <property type="match status" value="1"/>
</dbReference>
<evidence type="ECO:0000256" key="8">
    <source>
        <dbReference type="ARBA" id="ARBA00022801"/>
    </source>
</evidence>
<evidence type="ECO:0000313" key="19">
    <source>
        <dbReference type="Proteomes" id="UP000324767"/>
    </source>
</evidence>
<dbReference type="CDD" id="cd06457">
    <property type="entry name" value="M3A_MIP"/>
    <property type="match status" value="1"/>
</dbReference>
<comment type="cofactor">
    <cofactor evidence="15">
        <name>Zn(2+)</name>
        <dbReference type="ChEBI" id="CHEBI:29105"/>
    </cofactor>
    <text evidence="15">Binds 1 zinc ion.</text>
</comment>
<evidence type="ECO:0000256" key="1">
    <source>
        <dbReference type="ARBA" id="ARBA00000436"/>
    </source>
</evidence>
<keyword evidence="8 15" id="KW-0378">Hydrolase</keyword>
<comment type="function">
    <text evidence="13">Cleaves proteins, imported into the mitochondrion, to their mature size. While most mitochondrial precursor proteins are processed to the mature form in one step by mitochondrial processing peptidase (MPP), the sequential cleavage by MIP of an octapeptide after initial processing by MPP is a required step for a subgroup of nuclear-encoded precursor proteins destined for the matrix or the inner membrane.</text>
</comment>
<keyword evidence="11 15" id="KW-0482">Metalloprotease</keyword>
<comment type="catalytic activity">
    <reaction evidence="1">
        <text>Release of an N-terminal octapeptide as second stage of processing of some proteins imported into the mitochondrion.</text>
        <dbReference type="EC" id="3.4.24.59"/>
    </reaction>
</comment>
<feature type="region of interest" description="Disordered" evidence="16">
    <location>
        <begin position="586"/>
        <end position="624"/>
    </location>
</feature>
<evidence type="ECO:0000256" key="11">
    <source>
        <dbReference type="ARBA" id="ARBA00023049"/>
    </source>
</evidence>
<evidence type="ECO:0000256" key="15">
    <source>
        <dbReference type="RuleBase" id="RU003435"/>
    </source>
</evidence>
<dbReference type="GO" id="GO:0004222">
    <property type="term" value="F:metalloendopeptidase activity"/>
    <property type="evidence" value="ECO:0007669"/>
    <property type="project" value="UniProtKB-EC"/>
</dbReference>
<dbReference type="InterPro" id="IPR024077">
    <property type="entry name" value="Neurolysin/TOP_dom2"/>
</dbReference>
<evidence type="ECO:0000256" key="14">
    <source>
        <dbReference type="ARBA" id="ARBA00032470"/>
    </source>
</evidence>
<dbReference type="GO" id="GO:0006627">
    <property type="term" value="P:protein processing involved in protein targeting to mitochondrion"/>
    <property type="evidence" value="ECO:0007669"/>
    <property type="project" value="TreeGrafter"/>
</dbReference>
<gene>
    <name evidence="18" type="ORF">FRX48_03068</name>
</gene>
<dbReference type="GO" id="GO:0046872">
    <property type="term" value="F:metal ion binding"/>
    <property type="evidence" value="ECO:0007669"/>
    <property type="project" value="UniProtKB-UniRule"/>
</dbReference>
<evidence type="ECO:0000256" key="3">
    <source>
        <dbReference type="ARBA" id="ARBA00006040"/>
    </source>
</evidence>
<name>A0A5M8PXB7_9LECA</name>
<evidence type="ECO:0000256" key="6">
    <source>
        <dbReference type="ARBA" id="ARBA00022670"/>
    </source>
</evidence>
<keyword evidence="6 15" id="KW-0645">Protease</keyword>
<dbReference type="PANTHER" id="PTHR11804">
    <property type="entry name" value="PROTEASE M3 THIMET OLIGOPEPTIDASE-RELATED"/>
    <property type="match status" value="1"/>
</dbReference>
<comment type="similarity">
    <text evidence="3 15">Belongs to the peptidase M3 family.</text>
</comment>
<evidence type="ECO:0000256" key="13">
    <source>
        <dbReference type="ARBA" id="ARBA00025208"/>
    </source>
</evidence>
<evidence type="ECO:0000256" key="16">
    <source>
        <dbReference type="SAM" id="MobiDB-lite"/>
    </source>
</evidence>
<keyword evidence="10" id="KW-0809">Transit peptide</keyword>
<evidence type="ECO:0000256" key="9">
    <source>
        <dbReference type="ARBA" id="ARBA00022833"/>
    </source>
</evidence>
<dbReference type="InterPro" id="IPR033851">
    <property type="entry name" value="M3A_MIP"/>
</dbReference>
<evidence type="ECO:0000256" key="12">
    <source>
        <dbReference type="ARBA" id="ARBA00023128"/>
    </source>
</evidence>
<organism evidence="18 19">
    <name type="scientific">Lasallia pustulata</name>
    <dbReference type="NCBI Taxonomy" id="136370"/>
    <lineage>
        <taxon>Eukaryota</taxon>
        <taxon>Fungi</taxon>
        <taxon>Dikarya</taxon>
        <taxon>Ascomycota</taxon>
        <taxon>Pezizomycotina</taxon>
        <taxon>Lecanoromycetes</taxon>
        <taxon>OSLEUM clade</taxon>
        <taxon>Umbilicariomycetidae</taxon>
        <taxon>Umbilicariales</taxon>
        <taxon>Umbilicariaceae</taxon>
        <taxon>Lasallia</taxon>
    </lineage>
</organism>
<dbReference type="EMBL" id="VXIT01000004">
    <property type="protein sequence ID" value="KAA6413323.1"/>
    <property type="molecule type" value="Genomic_DNA"/>
</dbReference>
<dbReference type="InterPro" id="IPR001567">
    <property type="entry name" value="Pept_M3A_M3B_dom"/>
</dbReference>
<dbReference type="SUPFAM" id="SSF55486">
    <property type="entry name" value="Metalloproteases ('zincins'), catalytic domain"/>
    <property type="match status" value="1"/>
</dbReference>
<keyword evidence="9 15" id="KW-0862">Zinc</keyword>
<dbReference type="Pfam" id="PF01432">
    <property type="entry name" value="Peptidase_M3"/>
    <property type="match status" value="1"/>
</dbReference>
<feature type="domain" description="Peptidase M3A/M3B catalytic" evidence="17">
    <location>
        <begin position="251"/>
        <end position="578"/>
    </location>
</feature>
<comment type="subcellular location">
    <subcellularLocation>
        <location evidence="2">Mitochondrion matrix</location>
    </subcellularLocation>
</comment>
<sequence length="679" mass="75403">MTDYASATAHHDDSALRHIFDSGLFWNEFSRHARTDSLRRRPGLFQNHYLTNPAGFREFARVTLERCRKIVAKVLGASTTEEYIPMARDLDRLSDLLCRVIDLSDFVRSTHPDPTIQGAATQAYALMFEYMNVLNTTTGLNEQLQKAAANPKVMAAWSEEEKTVAQILTKDFSKSAIDLPRDKRQRFVDLSNTISQLGPEFVDKMQPSTEFITFDSSRMKGFDPMILRRHTDHRGKVHLPTVGFVAATALRTVEDESIRREIYIASRTASKNQVHTLEMLLRYRAELANLSGYNSFAQMTLIDKMAKSPEAVNKFLEALSADNGGLMHQEMDEILKMKRADPAVSTSSRQINAWDKDYYRARLAAQARSTSRKPDFLSSYFSLGTVMQGLSRLFSRLYGVRFVPHDTLPGETWNPDVRRLDVIDENEGHIAVVYCDLFARLGKNPNPAHFTLRCSRLISPSEIEEASSSSALSHLTPSQAANDGMATSISPSGALYQLPTIALICDFAPPANPALPTHLTFREVQTLFHEMGHAIHSILGRTQLQNVSGTRCATDFAELPSVLMEHFAADPAVLALFAATPRPTPRCPTPWSPTGWPATAPAAPPKPRPRSCSPASIRPTTRSCRCGTASTAPLFFTTFRPAMAAYLFDRAIAGRVWKEVFGGGGAEARSRGRGGEVQE</sequence>
<evidence type="ECO:0000256" key="5">
    <source>
        <dbReference type="ARBA" id="ARBA00018046"/>
    </source>
</evidence>
<dbReference type="GO" id="GO:0005759">
    <property type="term" value="C:mitochondrial matrix"/>
    <property type="evidence" value="ECO:0007669"/>
    <property type="project" value="UniProtKB-SubCell"/>
</dbReference>
<evidence type="ECO:0000256" key="2">
    <source>
        <dbReference type="ARBA" id="ARBA00004305"/>
    </source>
</evidence>
<dbReference type="OrthoDB" id="17530at2759"/>
<dbReference type="InterPro" id="IPR045090">
    <property type="entry name" value="Pept_M3A_M3B"/>
</dbReference>
<dbReference type="PANTHER" id="PTHR11804:SF79">
    <property type="entry name" value="MITOCHONDRIAL INTERMEDIATE PEPTIDASE"/>
    <property type="match status" value="1"/>
</dbReference>
<evidence type="ECO:0000256" key="7">
    <source>
        <dbReference type="ARBA" id="ARBA00022723"/>
    </source>
</evidence>
<dbReference type="EC" id="3.4.24.59" evidence="4"/>
<dbReference type="InterPro" id="IPR024079">
    <property type="entry name" value="MetalloPept_cat_dom_sf"/>
</dbReference>
<dbReference type="Proteomes" id="UP000324767">
    <property type="component" value="Unassembled WGS sequence"/>
</dbReference>
<keyword evidence="12" id="KW-0496">Mitochondrion</keyword>
<dbReference type="Gene3D" id="3.40.390.10">
    <property type="entry name" value="Collagenase (Catalytic Domain)"/>
    <property type="match status" value="1"/>
</dbReference>
<feature type="compositionally biased region" description="Low complexity" evidence="16">
    <location>
        <begin position="592"/>
        <end position="601"/>
    </location>
</feature>
<evidence type="ECO:0000313" key="18">
    <source>
        <dbReference type="EMBL" id="KAA6413323.1"/>
    </source>
</evidence>